<dbReference type="Gene3D" id="3.40.50.1820">
    <property type="entry name" value="alpha/beta hydrolase"/>
    <property type="match status" value="1"/>
</dbReference>
<dbReference type="Pfam" id="PF07676">
    <property type="entry name" value="PD40"/>
    <property type="match status" value="2"/>
</dbReference>
<evidence type="ECO:0000313" key="9">
    <source>
        <dbReference type="EMBL" id="ORY70740.1"/>
    </source>
</evidence>
<evidence type="ECO:0000256" key="7">
    <source>
        <dbReference type="SAM" id="SignalP"/>
    </source>
</evidence>
<dbReference type="FunFam" id="3.40.50.1820:FF:000028">
    <property type="entry name" value="S9 family peptidase"/>
    <property type="match status" value="1"/>
</dbReference>
<evidence type="ECO:0000256" key="5">
    <source>
        <dbReference type="ARBA" id="ARBA00022825"/>
    </source>
</evidence>
<dbReference type="Proteomes" id="UP000193920">
    <property type="component" value="Unassembled WGS sequence"/>
</dbReference>
<keyword evidence="5" id="KW-0720">Serine protease</keyword>
<keyword evidence="2" id="KW-0645">Protease</keyword>
<dbReference type="SUPFAM" id="SSF82171">
    <property type="entry name" value="DPP6 N-terminal domain-like"/>
    <property type="match status" value="1"/>
</dbReference>
<dbReference type="OrthoDB" id="416344at2759"/>
<keyword evidence="3 7" id="KW-0732">Signal</keyword>
<evidence type="ECO:0000256" key="2">
    <source>
        <dbReference type="ARBA" id="ARBA00022670"/>
    </source>
</evidence>
<gene>
    <name evidence="9" type="ORF">LY90DRAFT_452746</name>
</gene>
<dbReference type="InterPro" id="IPR001375">
    <property type="entry name" value="Peptidase_S9_cat"/>
</dbReference>
<sequence length="704" mass="80045">MNYKKNLKLLLSFVFFSASITVEAKKHPFSSLDLATVKKINSHSLSPNSQYMVFDATNYSPDENKSELGLYITDLKTSSTTQLTSEHTDTSPFWLNENTIAFLSDRSGSLQLWYSSLDFDNLGLLKNTTMTQLTDLTTSINNVIYNQKAKRVLFSAQSFLNGTLVNDKTYVNQEDNKYTTGVVYDKLFIRHWDTFLRPSVREQLFVVDLKDKDGKFSVKNEPVNIMKGNELETPVSPFGDSGDFTISPDGQTIAFSSRVEKHDQAWTTNTDIYLVKYPINGKPSSVKNLTKSNPGYDSYPKISPNGEWIAYLEMRGKNFESDVNRVMLYNIKNKTHTELPIKWDRSPDSLTWSSDSSSLYLTATSKGRGKIFVVSLSKAIKTIKKNGSVSTLVAKELVGTGKVTPYNNLKVENEKREIIKGPLNSEAGLTQVTNINEKFKEVQVSEPEEFYFRGYNNELIQGWYLKPVNFDKSKKYPLAFLIHGGPQGAWEDSFGSRWNYQSYTGAGYAVAAINFHGSTGFGQKFVKDIAKNWGNNAYTDLMKGLDYVLKTHRYIDKSKVCGLGGSFGGYMVNWINGHTDRFACLVNHDGVFSTVSTFFTTEELFFIEHEFGGVPWDRKAKKVYDKWSPSEYVKNWKTPTLVIHSSKDYRLTEGEGIATFTALQRLGIKSKFLYFPDENHWVLKPANLIFWQNQIIEWIDSFTK</sequence>
<evidence type="ECO:0000256" key="3">
    <source>
        <dbReference type="ARBA" id="ARBA00022729"/>
    </source>
</evidence>
<dbReference type="Gene3D" id="2.120.10.30">
    <property type="entry name" value="TolB, C-terminal domain"/>
    <property type="match status" value="2"/>
</dbReference>
<accession>A0A1Y2EGN3</accession>
<dbReference type="InterPro" id="IPR029058">
    <property type="entry name" value="AB_hydrolase_fold"/>
</dbReference>
<evidence type="ECO:0000313" key="10">
    <source>
        <dbReference type="Proteomes" id="UP000193920"/>
    </source>
</evidence>
<proteinExistence type="inferred from homology"/>
<protein>
    <recommendedName>
        <fullName evidence="6">Dipeptidyl-peptidase V</fullName>
    </recommendedName>
</protein>
<evidence type="ECO:0000256" key="1">
    <source>
        <dbReference type="ARBA" id="ARBA00010040"/>
    </source>
</evidence>
<feature type="signal peptide" evidence="7">
    <location>
        <begin position="1"/>
        <end position="24"/>
    </location>
</feature>
<feature type="chain" id="PRO_5012847435" description="Dipeptidyl-peptidase V" evidence="7">
    <location>
        <begin position="25"/>
        <end position="704"/>
    </location>
</feature>
<dbReference type="GO" id="GO:0006508">
    <property type="term" value="P:proteolysis"/>
    <property type="evidence" value="ECO:0007669"/>
    <property type="project" value="UniProtKB-KW"/>
</dbReference>
<dbReference type="GO" id="GO:0004252">
    <property type="term" value="F:serine-type endopeptidase activity"/>
    <property type="evidence" value="ECO:0007669"/>
    <property type="project" value="TreeGrafter"/>
</dbReference>
<keyword evidence="10" id="KW-1185">Reference proteome</keyword>
<dbReference type="InterPro" id="IPR011042">
    <property type="entry name" value="6-blade_b-propeller_TolB-like"/>
</dbReference>
<reference evidence="9 10" key="1">
    <citation type="submission" date="2016-08" db="EMBL/GenBank/DDBJ databases">
        <title>A Parts List for Fungal Cellulosomes Revealed by Comparative Genomics.</title>
        <authorList>
            <consortium name="DOE Joint Genome Institute"/>
            <person name="Haitjema C.H."/>
            <person name="Gilmore S.P."/>
            <person name="Henske J.K."/>
            <person name="Solomon K.V."/>
            <person name="De Groot R."/>
            <person name="Kuo A."/>
            <person name="Mondo S.J."/>
            <person name="Salamov A.A."/>
            <person name="Labutti K."/>
            <person name="Zhao Z."/>
            <person name="Chiniquy J."/>
            <person name="Barry K."/>
            <person name="Brewer H.M."/>
            <person name="Purvine S.O."/>
            <person name="Wright A.T."/>
            <person name="Boxma B."/>
            <person name="Van Alen T."/>
            <person name="Hackstein J.H."/>
            <person name="Baker S.E."/>
            <person name="Grigoriev I.V."/>
            <person name="O'Malley M.A."/>
        </authorList>
    </citation>
    <scope>NUCLEOTIDE SEQUENCE [LARGE SCALE GENOMIC DNA]</scope>
    <source>
        <strain evidence="9 10">G1</strain>
    </source>
</reference>
<dbReference type="InterPro" id="IPR011659">
    <property type="entry name" value="WD40"/>
</dbReference>
<feature type="domain" description="Peptidase S9 prolyl oligopeptidase catalytic" evidence="8">
    <location>
        <begin position="497"/>
        <end position="701"/>
    </location>
</feature>
<evidence type="ECO:0000256" key="6">
    <source>
        <dbReference type="ARBA" id="ARBA00032829"/>
    </source>
</evidence>
<dbReference type="Pfam" id="PF00326">
    <property type="entry name" value="Peptidase_S9"/>
    <property type="match status" value="1"/>
</dbReference>
<comment type="similarity">
    <text evidence="1">Belongs to the peptidase S9C family.</text>
</comment>
<dbReference type="SUPFAM" id="SSF53474">
    <property type="entry name" value="alpha/beta-Hydrolases"/>
    <property type="match status" value="1"/>
</dbReference>
<dbReference type="AlphaFoldDB" id="A0A1Y2EGN3"/>
<name>A0A1Y2EGN3_9FUNG</name>
<dbReference type="EMBL" id="MCOG01000042">
    <property type="protein sequence ID" value="ORY70740.1"/>
    <property type="molecule type" value="Genomic_DNA"/>
</dbReference>
<dbReference type="PANTHER" id="PTHR42776:SF13">
    <property type="entry name" value="DIPEPTIDYL-PEPTIDASE 5"/>
    <property type="match status" value="1"/>
</dbReference>
<dbReference type="PANTHER" id="PTHR42776">
    <property type="entry name" value="SERINE PEPTIDASE S9 FAMILY MEMBER"/>
    <property type="match status" value="1"/>
</dbReference>
<comment type="caution">
    <text evidence="9">The sequence shown here is derived from an EMBL/GenBank/DDBJ whole genome shotgun (WGS) entry which is preliminary data.</text>
</comment>
<organism evidence="9 10">
    <name type="scientific">Neocallimastix californiae</name>
    <dbReference type="NCBI Taxonomy" id="1754190"/>
    <lineage>
        <taxon>Eukaryota</taxon>
        <taxon>Fungi</taxon>
        <taxon>Fungi incertae sedis</taxon>
        <taxon>Chytridiomycota</taxon>
        <taxon>Chytridiomycota incertae sedis</taxon>
        <taxon>Neocallimastigomycetes</taxon>
        <taxon>Neocallimastigales</taxon>
        <taxon>Neocallimastigaceae</taxon>
        <taxon>Neocallimastix</taxon>
    </lineage>
</organism>
<evidence type="ECO:0000256" key="4">
    <source>
        <dbReference type="ARBA" id="ARBA00022801"/>
    </source>
</evidence>
<dbReference type="STRING" id="1754190.A0A1Y2EGN3"/>
<keyword evidence="4" id="KW-0378">Hydrolase</keyword>
<evidence type="ECO:0000259" key="8">
    <source>
        <dbReference type="Pfam" id="PF00326"/>
    </source>
</evidence>